<dbReference type="Proteomes" id="UP000002247">
    <property type="component" value="Chromosome"/>
</dbReference>
<feature type="domain" description="AB hydrolase-1" evidence="1">
    <location>
        <begin position="5"/>
        <end position="234"/>
    </location>
</feature>
<dbReference type="InterPro" id="IPR050228">
    <property type="entry name" value="Carboxylesterase_BioH"/>
</dbReference>
<dbReference type="SUPFAM" id="SSF53474">
    <property type="entry name" value="alpha/beta-Hydrolases"/>
    <property type="match status" value="1"/>
</dbReference>
<dbReference type="eggNOG" id="COG2267">
    <property type="taxonomic scope" value="Bacteria"/>
</dbReference>
<dbReference type="InterPro" id="IPR029058">
    <property type="entry name" value="AB_hydrolase_fold"/>
</dbReference>
<protein>
    <submittedName>
        <fullName evidence="2">Alpha/beta hydrolase fold protein</fullName>
    </submittedName>
</protein>
<dbReference type="PRINTS" id="PR00111">
    <property type="entry name" value="ABHYDROLASE"/>
</dbReference>
<organism evidence="2 3">
    <name type="scientific">Segniliparus rotundus (strain ATCC BAA-972 / CDC 1076 / CIP 108378 / DSM 44985 / JCM 13578)</name>
    <dbReference type="NCBI Taxonomy" id="640132"/>
    <lineage>
        <taxon>Bacteria</taxon>
        <taxon>Bacillati</taxon>
        <taxon>Actinomycetota</taxon>
        <taxon>Actinomycetes</taxon>
        <taxon>Mycobacteriales</taxon>
        <taxon>Segniliparaceae</taxon>
        <taxon>Segniliparus</taxon>
    </lineage>
</organism>
<proteinExistence type="predicted"/>
<dbReference type="STRING" id="640132.Srot_1681"/>
<dbReference type="PANTHER" id="PTHR43194:SF5">
    <property type="entry name" value="PIMELOYL-[ACYL-CARRIER PROTEIN] METHYL ESTER ESTERASE"/>
    <property type="match status" value="1"/>
</dbReference>
<evidence type="ECO:0000313" key="2">
    <source>
        <dbReference type="EMBL" id="ADG98142.1"/>
    </source>
</evidence>
<gene>
    <name evidence="2" type="ordered locus">Srot_1681</name>
</gene>
<dbReference type="HOGENOM" id="CLU_075806_0_0_11"/>
<dbReference type="AlphaFoldDB" id="D6Z862"/>
<dbReference type="EMBL" id="CP001958">
    <property type="protein sequence ID" value="ADG98142.1"/>
    <property type="molecule type" value="Genomic_DNA"/>
</dbReference>
<accession>D6Z862</accession>
<sequence length="250" mass="27484">MPKFLLLRGLSRESRHWEGFPALLERGLGAAVQCVDAPGFGSEHRRVSPRTIAAITDDIRERFGRGGPDWTLLGVSLGGMVALDWCARRPEDFGRVVVVNTSTAATPFFRRLTPSALPEIALGSFKSDVRRELAILQRVTNHPASDRGELAERWAGYIAEQRPSHTSLANQILAAVLFRMPKHVSTPALVLAAREDRLVSASSSETIAARLRAPIRYHETAGHDLTLDDGPWVVRQIADWLRDPAAKTAA</sequence>
<dbReference type="RefSeq" id="WP_013138595.1">
    <property type="nucleotide sequence ID" value="NC_014168.1"/>
</dbReference>
<keyword evidence="3" id="KW-1185">Reference proteome</keyword>
<dbReference type="Pfam" id="PF12697">
    <property type="entry name" value="Abhydrolase_6"/>
    <property type="match status" value="1"/>
</dbReference>
<dbReference type="OrthoDB" id="5290302at2"/>
<evidence type="ECO:0000259" key="1">
    <source>
        <dbReference type="Pfam" id="PF12697"/>
    </source>
</evidence>
<reference evidence="2 3" key="1">
    <citation type="journal article" date="2010" name="Stand. Genomic Sci.">
        <title>Complete genome sequence of Segniliparus rotundus type strain (CDC 1076).</title>
        <authorList>
            <person name="Sikorski J."/>
            <person name="Lapidus A."/>
            <person name="Copeland A."/>
            <person name="Misra M."/>
            <person name="Glavina Del Rio T."/>
            <person name="Nolan M."/>
            <person name="Lucas S."/>
            <person name="Chen F."/>
            <person name="Tice H."/>
            <person name="Cheng J.F."/>
            <person name="Jando M."/>
            <person name="Schneider S."/>
            <person name="Bruce D."/>
            <person name="Goodwin L."/>
            <person name="Pitluck S."/>
            <person name="Liolios K."/>
            <person name="Mikhailova N."/>
            <person name="Pati A."/>
            <person name="Ivanova N."/>
            <person name="Mavromatis K."/>
            <person name="Chen A."/>
            <person name="Palaniappan K."/>
            <person name="Chertkov O."/>
            <person name="Land M."/>
            <person name="Hauser L."/>
            <person name="Chang Y.J."/>
            <person name="Jeffries C.D."/>
            <person name="Brettin T."/>
            <person name="Detter J.C."/>
            <person name="Han C."/>
            <person name="Rohde M."/>
            <person name="Goker M."/>
            <person name="Bristow J."/>
            <person name="Eisen J.A."/>
            <person name="Markowitz V."/>
            <person name="Hugenholtz P."/>
            <person name="Kyrpides N.C."/>
            <person name="Klenk H.P."/>
        </authorList>
    </citation>
    <scope>NUCLEOTIDE SEQUENCE [LARGE SCALE GENOMIC DNA]</scope>
    <source>
        <strain evidence="3">ATCC BAA-972 / CDC 1076 / CIP 108378 / DSM 44985 / JCM 13578</strain>
    </source>
</reference>
<dbReference type="PANTHER" id="PTHR43194">
    <property type="entry name" value="HYDROLASE ALPHA/BETA FOLD FAMILY"/>
    <property type="match status" value="1"/>
</dbReference>
<evidence type="ECO:0000313" key="3">
    <source>
        <dbReference type="Proteomes" id="UP000002247"/>
    </source>
</evidence>
<keyword evidence="2" id="KW-0378">Hydrolase</keyword>
<dbReference type="GO" id="GO:0016787">
    <property type="term" value="F:hydrolase activity"/>
    <property type="evidence" value="ECO:0007669"/>
    <property type="project" value="UniProtKB-KW"/>
</dbReference>
<name>D6Z862_SEGRD</name>
<dbReference type="InterPro" id="IPR000073">
    <property type="entry name" value="AB_hydrolase_1"/>
</dbReference>
<dbReference type="Gene3D" id="3.40.50.1820">
    <property type="entry name" value="alpha/beta hydrolase"/>
    <property type="match status" value="1"/>
</dbReference>
<dbReference type="KEGG" id="srt:Srot_1681"/>